<keyword evidence="1" id="KW-0175">Coiled coil</keyword>
<dbReference type="AlphaFoldDB" id="A0A7W8YS56"/>
<gene>
    <name evidence="4" type="ORF">HDE69_001891</name>
</gene>
<comment type="caution">
    <text evidence="4">The sequence shown here is derived from an EMBL/GenBank/DDBJ whole genome shotgun (WGS) entry which is preliminary data.</text>
</comment>
<keyword evidence="2" id="KW-0812">Transmembrane</keyword>
<reference evidence="4 5" key="1">
    <citation type="submission" date="2020-08" db="EMBL/GenBank/DDBJ databases">
        <title>Genomic Encyclopedia of Type Strains, Phase IV (KMG-V): Genome sequencing to study the core and pangenomes of soil and plant-associated prokaryotes.</title>
        <authorList>
            <person name="Whitman W."/>
        </authorList>
    </citation>
    <scope>NUCLEOTIDE SEQUENCE [LARGE SCALE GENOMIC DNA]</scope>
    <source>
        <strain evidence="4 5">MP7CTX6</strain>
    </source>
</reference>
<sequence>MKMRKNYKNAKRNLIFGFGASLFVLLLSSVISYLSILQLLDSQQWVEHTSQVSSSLENLISRMKDAETGQRGYLLTGEETFLEPYTGSKDDVFNFYNTAQQLTSDNKSQQNDFPLLKRLINEKFNIIERTITDKKQGRSSTISTLVRGKAIMDSARIVIKTMNDREVKLMVIRNAKMNKFASLTPIFIGFAALIALLMTLFFYRKIQKNNSMAEKLEMELSEQKKTMERQIDKISDVAEKISKGDYSVRIDKRDLL</sequence>
<dbReference type="Proteomes" id="UP000537718">
    <property type="component" value="Unassembled WGS sequence"/>
</dbReference>
<proteinExistence type="predicted"/>
<feature type="domain" description="CHASE3" evidence="3">
    <location>
        <begin position="43"/>
        <end position="175"/>
    </location>
</feature>
<evidence type="ECO:0000259" key="3">
    <source>
        <dbReference type="Pfam" id="PF05227"/>
    </source>
</evidence>
<dbReference type="Pfam" id="PF05227">
    <property type="entry name" value="CHASE3"/>
    <property type="match status" value="1"/>
</dbReference>
<name>A0A7W8YS56_9SPHI</name>
<dbReference type="CDD" id="cd06225">
    <property type="entry name" value="HAMP"/>
    <property type="match status" value="1"/>
</dbReference>
<dbReference type="EMBL" id="JACHCF010000004">
    <property type="protein sequence ID" value="MBB5620838.1"/>
    <property type="molecule type" value="Genomic_DNA"/>
</dbReference>
<dbReference type="CDD" id="cd19410">
    <property type="entry name" value="HK9-like_sensor"/>
    <property type="match status" value="1"/>
</dbReference>
<evidence type="ECO:0000313" key="4">
    <source>
        <dbReference type="EMBL" id="MBB5620838.1"/>
    </source>
</evidence>
<feature type="transmembrane region" description="Helical" evidence="2">
    <location>
        <begin position="180"/>
        <end position="203"/>
    </location>
</feature>
<keyword evidence="2" id="KW-1133">Transmembrane helix</keyword>
<dbReference type="InterPro" id="IPR007891">
    <property type="entry name" value="CHASE3"/>
</dbReference>
<evidence type="ECO:0000313" key="5">
    <source>
        <dbReference type="Proteomes" id="UP000537718"/>
    </source>
</evidence>
<accession>A0A7W8YS56</accession>
<keyword evidence="2" id="KW-0472">Membrane</keyword>
<feature type="coiled-coil region" evidence="1">
    <location>
        <begin position="206"/>
        <end position="233"/>
    </location>
</feature>
<organism evidence="4 5">
    <name type="scientific">Pedobacter cryoconitis</name>
    <dbReference type="NCBI Taxonomy" id="188932"/>
    <lineage>
        <taxon>Bacteria</taxon>
        <taxon>Pseudomonadati</taxon>
        <taxon>Bacteroidota</taxon>
        <taxon>Sphingobacteriia</taxon>
        <taxon>Sphingobacteriales</taxon>
        <taxon>Sphingobacteriaceae</taxon>
        <taxon>Pedobacter</taxon>
    </lineage>
</organism>
<evidence type="ECO:0000256" key="2">
    <source>
        <dbReference type="SAM" id="Phobius"/>
    </source>
</evidence>
<protein>
    <submittedName>
        <fullName evidence="4">CHASE3 domain sensor protein</fullName>
    </submittedName>
</protein>
<evidence type="ECO:0000256" key="1">
    <source>
        <dbReference type="SAM" id="Coils"/>
    </source>
</evidence>